<protein>
    <recommendedName>
        <fullName evidence="5">Phage protein</fullName>
    </recommendedName>
</protein>
<dbReference type="InterPro" id="IPR053738">
    <property type="entry name" value="Lambda_capsid_assembly"/>
</dbReference>
<proteinExistence type="predicted"/>
<dbReference type="Gene3D" id="3.90.1690.10">
    <property type="entry name" value="phage-related protein like domain"/>
    <property type="match status" value="1"/>
</dbReference>
<dbReference type="AlphaFoldDB" id="A0A484TF70"/>
<evidence type="ECO:0008006" key="5">
    <source>
        <dbReference type="Google" id="ProtNLM"/>
    </source>
</evidence>
<dbReference type="EMBL" id="CAADII010000037">
    <property type="protein sequence ID" value="VFR54779.1"/>
    <property type="molecule type" value="Genomic_DNA"/>
</dbReference>
<name>A0A484TF70_9ZZZZ</name>
<dbReference type="EMBL" id="CAADIZ010000027">
    <property type="protein sequence ID" value="VFS24041.1"/>
    <property type="molecule type" value="Genomic_DNA"/>
</dbReference>
<gene>
    <name evidence="1" type="ORF">BRI6_1098</name>
    <name evidence="2" type="ORF">BRI9_1152</name>
    <name evidence="3" type="ORF">IVO3_1149</name>
    <name evidence="4" type="ORF">RAN7_1088</name>
</gene>
<evidence type="ECO:0000313" key="4">
    <source>
        <dbReference type="EMBL" id="VFS24041.1"/>
    </source>
</evidence>
<evidence type="ECO:0000313" key="2">
    <source>
        <dbReference type="EMBL" id="VFR73396.1"/>
    </source>
</evidence>
<dbReference type="EMBL" id="CAADIP010000023">
    <property type="protein sequence ID" value="VFR88138.1"/>
    <property type="molecule type" value="Genomic_DNA"/>
</dbReference>
<evidence type="ECO:0000313" key="1">
    <source>
        <dbReference type="EMBL" id="VFR54779.1"/>
    </source>
</evidence>
<accession>A0A484TF70</accession>
<dbReference type="EMBL" id="CAADIK010000035">
    <property type="protein sequence ID" value="VFR73396.1"/>
    <property type="molecule type" value="Genomic_DNA"/>
</dbReference>
<reference evidence="2" key="1">
    <citation type="submission" date="2019-03" db="EMBL/GenBank/DDBJ databases">
        <authorList>
            <person name="Danneels B."/>
        </authorList>
    </citation>
    <scope>NUCLEOTIDE SEQUENCE</scope>
</reference>
<evidence type="ECO:0000313" key="3">
    <source>
        <dbReference type="EMBL" id="VFR88138.1"/>
    </source>
</evidence>
<sequence length="320" mass="34414">MMTLEQIRLRQNPVLTNILLGLGQGTLVAEKLLPRLPQALSGVTIPKLGDERLKRYNLRRAPGAVTKRVDISYDGVVYKVEQYSVEVPMPRELLREADEARKLNVSAYLDVSQIAMTTANDILLLDYEIEAAAIATTAASYASGHTLALSGGTKWSASTGTPVTDVSAASNVIRKKIGKRPNTLLLSADADTAVRQNPQVKSYLPSTQQGPATDEQLKSVFKVSEILVADAVWKDGTGTGQDVWGNNAILAYVPKVSAGANGSISLAEPALGFTSVLPGHPFAETPYFENGSKSWIYGATYERQANLAYEAAGFLFTNPN</sequence>
<organism evidence="2">
    <name type="scientific">plant metagenome</name>
    <dbReference type="NCBI Taxonomy" id="1297885"/>
    <lineage>
        <taxon>unclassified sequences</taxon>
        <taxon>metagenomes</taxon>
        <taxon>organismal metagenomes</taxon>
    </lineage>
</organism>